<gene>
    <name evidence="2" type="ORF">MEUPH1_LOCUS16454</name>
</gene>
<protein>
    <submittedName>
        <fullName evidence="2">Uncharacterized protein</fullName>
    </submittedName>
</protein>
<name>A0AAV0WYT1_9HEMI</name>
<reference evidence="2 3" key="1">
    <citation type="submission" date="2023-01" db="EMBL/GenBank/DDBJ databases">
        <authorList>
            <person name="Whitehead M."/>
        </authorList>
    </citation>
    <scope>NUCLEOTIDE SEQUENCE [LARGE SCALE GENOMIC DNA]</scope>
</reference>
<proteinExistence type="predicted"/>
<evidence type="ECO:0000313" key="2">
    <source>
        <dbReference type="EMBL" id="CAI6361249.1"/>
    </source>
</evidence>
<dbReference type="AlphaFoldDB" id="A0AAV0WYT1"/>
<keyword evidence="3" id="KW-1185">Reference proteome</keyword>
<accession>A0AAV0WYT1</accession>
<keyword evidence="1" id="KW-0175">Coiled coil</keyword>
<feature type="coiled-coil region" evidence="1">
    <location>
        <begin position="47"/>
        <end position="74"/>
    </location>
</feature>
<dbReference type="EMBL" id="CARXXK010000003">
    <property type="protein sequence ID" value="CAI6361249.1"/>
    <property type="molecule type" value="Genomic_DNA"/>
</dbReference>
<dbReference type="Proteomes" id="UP001160148">
    <property type="component" value="Unassembled WGS sequence"/>
</dbReference>
<organism evidence="2 3">
    <name type="scientific">Macrosiphum euphorbiae</name>
    <name type="common">potato aphid</name>
    <dbReference type="NCBI Taxonomy" id="13131"/>
    <lineage>
        <taxon>Eukaryota</taxon>
        <taxon>Metazoa</taxon>
        <taxon>Ecdysozoa</taxon>
        <taxon>Arthropoda</taxon>
        <taxon>Hexapoda</taxon>
        <taxon>Insecta</taxon>
        <taxon>Pterygota</taxon>
        <taxon>Neoptera</taxon>
        <taxon>Paraneoptera</taxon>
        <taxon>Hemiptera</taxon>
        <taxon>Sternorrhyncha</taxon>
        <taxon>Aphidomorpha</taxon>
        <taxon>Aphidoidea</taxon>
        <taxon>Aphididae</taxon>
        <taxon>Macrosiphini</taxon>
        <taxon>Macrosiphum</taxon>
    </lineage>
</organism>
<comment type="caution">
    <text evidence="2">The sequence shown here is derived from an EMBL/GenBank/DDBJ whole genome shotgun (WGS) entry which is preliminary data.</text>
</comment>
<evidence type="ECO:0000256" key="1">
    <source>
        <dbReference type="SAM" id="Coils"/>
    </source>
</evidence>
<evidence type="ECO:0000313" key="3">
    <source>
        <dbReference type="Proteomes" id="UP001160148"/>
    </source>
</evidence>
<sequence length="194" mass="22826">MSKINKGKFACCNCEQAEKMLLKKQLSTNIDTTNELNRYVDFIDTQFDDFDKEVNSMKMEIKTLKTENKNIYNENKYLLNEISIIKHKSNIIEQINFRHFVYITGIPPTENENLPEIVKKIGLKTNTKIKVIVATRLYINNSSRSIIVAQLETIDMRRNLIYNSKISKLTANNILNNWPKKNNVYIDERLIKYR</sequence>